<dbReference type="PANTHER" id="PTHR11207">
    <property type="entry name" value="RIBONUCLEASE III"/>
    <property type="match status" value="1"/>
</dbReference>
<dbReference type="EC" id="3.1.26.3" evidence="9"/>
<feature type="active site" evidence="9">
    <location>
        <position position="122"/>
    </location>
</feature>
<dbReference type="PROSITE" id="PS50142">
    <property type="entry name" value="RNASE_3_2"/>
    <property type="match status" value="1"/>
</dbReference>
<dbReference type="SUPFAM" id="SSF54768">
    <property type="entry name" value="dsRNA-binding domain-like"/>
    <property type="match status" value="1"/>
</dbReference>
<sequence>MTHDLDTLQNSISHQFKDVALLETALTHSSFANENGEDTEDNERLEFLGDAVLELSSSEVLFAKFPQAPEGQLTRLRAQLVSEPALAEVARELHINELLMLGKGEERQGGRERNSLLSDAFEAILGAVFLDGGYSAAQHVIGTVFESRWPEHCDVTRVKDSKSKLQELTQKLFRERPVYTLKSSAGPEHAKIFSVEVSLPDGTALVAEGSSVKKAEQNSALNALNYLKEKKKK</sequence>
<feature type="binding site" evidence="9">
    <location>
        <position position="122"/>
    </location>
    <ligand>
        <name>Mg(2+)</name>
        <dbReference type="ChEBI" id="CHEBI:18420"/>
    </ligand>
</feature>
<keyword evidence="9" id="KW-0460">Magnesium</keyword>
<comment type="subcellular location">
    <subcellularLocation>
        <location evidence="9">Cytoplasm</location>
    </subcellularLocation>
</comment>
<protein>
    <recommendedName>
        <fullName evidence="9">Ribonuclease 3</fullName>
        <ecNumber evidence="9">3.1.26.3</ecNumber>
    </recommendedName>
    <alternativeName>
        <fullName evidence="9">Ribonuclease III</fullName>
        <shortName evidence="9">RNase III</shortName>
    </alternativeName>
</protein>
<proteinExistence type="inferred from homology"/>
<evidence type="ECO:0000256" key="6">
    <source>
        <dbReference type="ARBA" id="ARBA00022759"/>
    </source>
</evidence>
<dbReference type="Gene3D" id="1.10.1520.10">
    <property type="entry name" value="Ribonuclease III domain"/>
    <property type="match status" value="1"/>
</dbReference>
<feature type="domain" description="RNase III" evidence="11">
    <location>
        <begin position="5"/>
        <end position="133"/>
    </location>
</feature>
<keyword evidence="13" id="KW-1185">Reference proteome</keyword>
<accession>A0A1T4VYB2</accession>
<evidence type="ECO:0000256" key="8">
    <source>
        <dbReference type="ARBA" id="ARBA00022884"/>
    </source>
</evidence>
<dbReference type="NCBIfam" id="TIGR02191">
    <property type="entry name" value="RNaseIII"/>
    <property type="match status" value="1"/>
</dbReference>
<comment type="subunit">
    <text evidence="9">Homodimer.</text>
</comment>
<dbReference type="SUPFAM" id="SSF69065">
    <property type="entry name" value="RNase III domain-like"/>
    <property type="match status" value="1"/>
</dbReference>
<name>A0A1T4VYB2_9BACT</name>
<organism evidence="12 13">
    <name type="scientific">Desulfobaculum bizertense DSM 18034</name>
    <dbReference type="NCBI Taxonomy" id="1121442"/>
    <lineage>
        <taxon>Bacteria</taxon>
        <taxon>Pseudomonadati</taxon>
        <taxon>Thermodesulfobacteriota</taxon>
        <taxon>Desulfovibrionia</taxon>
        <taxon>Desulfovibrionales</taxon>
        <taxon>Desulfovibrionaceae</taxon>
        <taxon>Desulfobaculum</taxon>
    </lineage>
</organism>
<keyword evidence="6 9" id="KW-0255">Endonuclease</keyword>
<keyword evidence="9" id="KW-0819">tRNA processing</keyword>
<keyword evidence="3 9" id="KW-0698">rRNA processing</keyword>
<evidence type="ECO:0000256" key="2">
    <source>
        <dbReference type="ARBA" id="ARBA00010183"/>
    </source>
</evidence>
<keyword evidence="9" id="KW-0963">Cytoplasm</keyword>
<evidence type="ECO:0000259" key="11">
    <source>
        <dbReference type="PROSITE" id="PS50142"/>
    </source>
</evidence>
<dbReference type="GO" id="GO:0010468">
    <property type="term" value="P:regulation of gene expression"/>
    <property type="evidence" value="ECO:0007669"/>
    <property type="project" value="TreeGrafter"/>
</dbReference>
<evidence type="ECO:0000256" key="9">
    <source>
        <dbReference type="HAMAP-Rule" id="MF_00104"/>
    </source>
</evidence>
<dbReference type="CDD" id="cd10845">
    <property type="entry name" value="DSRM_RNAse_III_family"/>
    <property type="match status" value="1"/>
</dbReference>
<evidence type="ECO:0000256" key="7">
    <source>
        <dbReference type="ARBA" id="ARBA00022801"/>
    </source>
</evidence>
<comment type="cofactor">
    <cofactor evidence="9">
        <name>Mg(2+)</name>
        <dbReference type="ChEBI" id="CHEBI:18420"/>
    </cofactor>
</comment>
<dbReference type="PANTHER" id="PTHR11207:SF0">
    <property type="entry name" value="RIBONUCLEASE 3"/>
    <property type="match status" value="1"/>
</dbReference>
<feature type="domain" description="DRBM" evidence="10">
    <location>
        <begin position="160"/>
        <end position="229"/>
    </location>
</feature>
<dbReference type="InterPro" id="IPR036389">
    <property type="entry name" value="RNase_III_sf"/>
</dbReference>
<keyword evidence="4 9" id="KW-0507">mRNA processing</keyword>
<comment type="function">
    <text evidence="9">Digests double-stranded RNA. Involved in the processing of primary rRNA transcript to yield the immediate precursors to the large and small rRNAs (23S and 16S). Processes some mRNAs, and tRNAs when they are encoded in the rRNA operon. Processes pre-crRNA and tracrRNA of type II CRISPR loci if present in the organism.</text>
</comment>
<dbReference type="Pfam" id="PF00035">
    <property type="entry name" value="dsrm"/>
    <property type="match status" value="1"/>
</dbReference>
<dbReference type="GO" id="GO:0004525">
    <property type="term" value="F:ribonuclease III activity"/>
    <property type="evidence" value="ECO:0007669"/>
    <property type="project" value="UniProtKB-UniRule"/>
</dbReference>
<dbReference type="HAMAP" id="MF_00104">
    <property type="entry name" value="RNase_III"/>
    <property type="match status" value="1"/>
</dbReference>
<dbReference type="SMART" id="SM00358">
    <property type="entry name" value="DSRM"/>
    <property type="match status" value="1"/>
</dbReference>
<dbReference type="InterPro" id="IPR000999">
    <property type="entry name" value="RNase_III_dom"/>
</dbReference>
<keyword evidence="5 9" id="KW-0540">Nuclease</keyword>
<dbReference type="SMART" id="SM00535">
    <property type="entry name" value="RIBOc"/>
    <property type="match status" value="1"/>
</dbReference>
<keyword evidence="9" id="KW-0479">Metal-binding</keyword>
<evidence type="ECO:0000313" key="13">
    <source>
        <dbReference type="Proteomes" id="UP000189733"/>
    </source>
</evidence>
<evidence type="ECO:0000256" key="4">
    <source>
        <dbReference type="ARBA" id="ARBA00022664"/>
    </source>
</evidence>
<feature type="binding site" evidence="9">
    <location>
        <position position="119"/>
    </location>
    <ligand>
        <name>Mg(2+)</name>
        <dbReference type="ChEBI" id="CHEBI:18420"/>
    </ligand>
</feature>
<feature type="active site" evidence="9">
    <location>
        <position position="50"/>
    </location>
</feature>
<dbReference type="PROSITE" id="PS00517">
    <property type="entry name" value="RNASE_3_1"/>
    <property type="match status" value="1"/>
</dbReference>
<dbReference type="Pfam" id="PF14622">
    <property type="entry name" value="Ribonucleas_3_3"/>
    <property type="match status" value="1"/>
</dbReference>
<dbReference type="GO" id="GO:0005737">
    <property type="term" value="C:cytoplasm"/>
    <property type="evidence" value="ECO:0007669"/>
    <property type="project" value="UniProtKB-SubCell"/>
</dbReference>
<evidence type="ECO:0000256" key="3">
    <source>
        <dbReference type="ARBA" id="ARBA00022552"/>
    </source>
</evidence>
<dbReference type="AlphaFoldDB" id="A0A1T4VYB2"/>
<dbReference type="STRING" id="1121442.SAMN02745702_01228"/>
<dbReference type="GO" id="GO:0046872">
    <property type="term" value="F:metal ion binding"/>
    <property type="evidence" value="ECO:0007669"/>
    <property type="project" value="UniProtKB-KW"/>
</dbReference>
<dbReference type="GO" id="GO:0006364">
    <property type="term" value="P:rRNA processing"/>
    <property type="evidence" value="ECO:0007669"/>
    <property type="project" value="UniProtKB-UniRule"/>
</dbReference>
<dbReference type="FunFam" id="1.10.1520.10:FF:000001">
    <property type="entry name" value="Ribonuclease 3"/>
    <property type="match status" value="1"/>
</dbReference>
<dbReference type="GO" id="GO:0019843">
    <property type="term" value="F:rRNA binding"/>
    <property type="evidence" value="ECO:0007669"/>
    <property type="project" value="UniProtKB-KW"/>
</dbReference>
<dbReference type="GO" id="GO:0006397">
    <property type="term" value="P:mRNA processing"/>
    <property type="evidence" value="ECO:0007669"/>
    <property type="project" value="UniProtKB-UniRule"/>
</dbReference>
<dbReference type="InterPro" id="IPR011907">
    <property type="entry name" value="RNase_III"/>
</dbReference>
<evidence type="ECO:0000313" key="12">
    <source>
        <dbReference type="EMBL" id="SKA69805.1"/>
    </source>
</evidence>
<comment type="similarity">
    <text evidence="2">Belongs to the ribonuclease III family.</text>
</comment>
<feature type="binding site" evidence="9">
    <location>
        <position position="46"/>
    </location>
    <ligand>
        <name>Mg(2+)</name>
        <dbReference type="ChEBI" id="CHEBI:18420"/>
    </ligand>
</feature>
<evidence type="ECO:0000256" key="1">
    <source>
        <dbReference type="ARBA" id="ARBA00000109"/>
    </source>
</evidence>
<keyword evidence="7 9" id="KW-0378">Hydrolase</keyword>
<dbReference type="GO" id="GO:0003725">
    <property type="term" value="F:double-stranded RNA binding"/>
    <property type="evidence" value="ECO:0007669"/>
    <property type="project" value="TreeGrafter"/>
</dbReference>
<dbReference type="OrthoDB" id="9805026at2"/>
<dbReference type="RefSeq" id="WP_078684524.1">
    <property type="nucleotide sequence ID" value="NZ_FUYA01000003.1"/>
</dbReference>
<evidence type="ECO:0000259" key="10">
    <source>
        <dbReference type="PROSITE" id="PS50137"/>
    </source>
</evidence>
<comment type="catalytic activity">
    <reaction evidence="1 9">
        <text>Endonucleolytic cleavage to 5'-phosphomonoester.</text>
        <dbReference type="EC" id="3.1.26.3"/>
    </reaction>
</comment>
<dbReference type="CDD" id="cd00593">
    <property type="entry name" value="RIBOc"/>
    <property type="match status" value="1"/>
</dbReference>
<dbReference type="GO" id="GO:0008033">
    <property type="term" value="P:tRNA processing"/>
    <property type="evidence" value="ECO:0007669"/>
    <property type="project" value="UniProtKB-KW"/>
</dbReference>
<dbReference type="Proteomes" id="UP000189733">
    <property type="component" value="Unassembled WGS sequence"/>
</dbReference>
<dbReference type="PROSITE" id="PS50137">
    <property type="entry name" value="DS_RBD"/>
    <property type="match status" value="1"/>
</dbReference>
<dbReference type="EMBL" id="FUYA01000003">
    <property type="protein sequence ID" value="SKA69805.1"/>
    <property type="molecule type" value="Genomic_DNA"/>
</dbReference>
<reference evidence="12 13" key="1">
    <citation type="submission" date="2017-02" db="EMBL/GenBank/DDBJ databases">
        <authorList>
            <person name="Peterson S.W."/>
        </authorList>
    </citation>
    <scope>NUCLEOTIDE SEQUENCE [LARGE SCALE GENOMIC DNA]</scope>
    <source>
        <strain evidence="12 13">DSM 18034</strain>
    </source>
</reference>
<evidence type="ECO:0000256" key="5">
    <source>
        <dbReference type="ARBA" id="ARBA00022722"/>
    </source>
</evidence>
<gene>
    <name evidence="9" type="primary">rnc</name>
    <name evidence="12" type="ORF">SAMN02745702_01228</name>
</gene>
<dbReference type="Gene3D" id="3.30.160.20">
    <property type="match status" value="1"/>
</dbReference>
<dbReference type="InterPro" id="IPR014720">
    <property type="entry name" value="dsRBD_dom"/>
</dbReference>
<keyword evidence="8 9" id="KW-0694">RNA-binding</keyword>
<keyword evidence="9" id="KW-0699">rRNA-binding</keyword>